<dbReference type="GO" id="GO:0003700">
    <property type="term" value="F:DNA-binding transcription factor activity"/>
    <property type="evidence" value="ECO:0007669"/>
    <property type="project" value="InterPro"/>
</dbReference>
<dbReference type="Pfam" id="PF00126">
    <property type="entry name" value="HTH_1"/>
    <property type="match status" value="1"/>
</dbReference>
<dbReference type="PROSITE" id="PS50931">
    <property type="entry name" value="HTH_LYSR"/>
    <property type="match status" value="1"/>
</dbReference>
<dbReference type="SUPFAM" id="SSF53850">
    <property type="entry name" value="Periplasmic binding protein-like II"/>
    <property type="match status" value="1"/>
</dbReference>
<dbReference type="FunFam" id="1.10.10.10:FF:000001">
    <property type="entry name" value="LysR family transcriptional regulator"/>
    <property type="match status" value="1"/>
</dbReference>
<dbReference type="PANTHER" id="PTHR30126:SF91">
    <property type="entry name" value="LYSR FAMILY TRANSCRIPTIONAL REGULATOR"/>
    <property type="match status" value="1"/>
</dbReference>
<dbReference type="InterPro" id="IPR000847">
    <property type="entry name" value="LysR_HTH_N"/>
</dbReference>
<dbReference type="InterPro" id="IPR005119">
    <property type="entry name" value="LysR_subst-bd"/>
</dbReference>
<gene>
    <name evidence="6" type="ORF">F0L46_17815</name>
</gene>
<dbReference type="OrthoDB" id="196624at2"/>
<name>A0A5B2VB71_9HYPH</name>
<dbReference type="AlphaFoldDB" id="A0A5B2VB71"/>
<evidence type="ECO:0000259" key="5">
    <source>
        <dbReference type="PROSITE" id="PS50931"/>
    </source>
</evidence>
<comment type="caution">
    <text evidence="6">The sequence shown here is derived from an EMBL/GenBank/DDBJ whole genome shotgun (WGS) entry which is preliminary data.</text>
</comment>
<evidence type="ECO:0000313" key="7">
    <source>
        <dbReference type="Proteomes" id="UP000323142"/>
    </source>
</evidence>
<keyword evidence="2" id="KW-0805">Transcription regulation</keyword>
<dbReference type="EMBL" id="VUOA01000032">
    <property type="protein sequence ID" value="KAA2235895.1"/>
    <property type="molecule type" value="Genomic_DNA"/>
</dbReference>
<accession>A0A5B2VB71</accession>
<proteinExistence type="inferred from homology"/>
<reference evidence="6 7" key="2">
    <citation type="submission" date="2019-09" db="EMBL/GenBank/DDBJ databases">
        <authorList>
            <person name="Jin C."/>
        </authorList>
    </citation>
    <scope>NUCLEOTIDE SEQUENCE [LARGE SCALE GENOMIC DNA]</scope>
    <source>
        <strain evidence="6 7">BN140002</strain>
    </source>
</reference>
<protein>
    <submittedName>
        <fullName evidence="6">LysR family transcriptional regulator</fullName>
    </submittedName>
</protein>
<dbReference type="Proteomes" id="UP000323142">
    <property type="component" value="Unassembled WGS sequence"/>
</dbReference>
<dbReference type="SUPFAM" id="SSF46785">
    <property type="entry name" value="Winged helix' DNA-binding domain"/>
    <property type="match status" value="1"/>
</dbReference>
<feature type="domain" description="HTH lysR-type" evidence="5">
    <location>
        <begin position="6"/>
        <end position="63"/>
    </location>
</feature>
<comment type="similarity">
    <text evidence="1">Belongs to the LysR transcriptional regulatory family.</text>
</comment>
<dbReference type="Pfam" id="PF03466">
    <property type="entry name" value="LysR_substrate"/>
    <property type="match status" value="1"/>
</dbReference>
<dbReference type="Gene3D" id="3.40.190.290">
    <property type="match status" value="1"/>
</dbReference>
<keyword evidence="7" id="KW-1185">Reference proteome</keyword>
<evidence type="ECO:0000256" key="4">
    <source>
        <dbReference type="ARBA" id="ARBA00023163"/>
    </source>
</evidence>
<dbReference type="InterPro" id="IPR036390">
    <property type="entry name" value="WH_DNA-bd_sf"/>
</dbReference>
<dbReference type="InterPro" id="IPR036388">
    <property type="entry name" value="WH-like_DNA-bd_sf"/>
</dbReference>
<dbReference type="Gene3D" id="1.10.10.10">
    <property type="entry name" value="Winged helix-like DNA-binding domain superfamily/Winged helix DNA-binding domain"/>
    <property type="match status" value="1"/>
</dbReference>
<dbReference type="GO" id="GO:0000976">
    <property type="term" value="F:transcription cis-regulatory region binding"/>
    <property type="evidence" value="ECO:0007669"/>
    <property type="project" value="TreeGrafter"/>
</dbReference>
<organism evidence="6 7">
    <name type="scientific">Salinarimonas soli</name>
    <dbReference type="NCBI Taxonomy" id="1638099"/>
    <lineage>
        <taxon>Bacteria</taxon>
        <taxon>Pseudomonadati</taxon>
        <taxon>Pseudomonadota</taxon>
        <taxon>Alphaproteobacteria</taxon>
        <taxon>Hyphomicrobiales</taxon>
        <taxon>Salinarimonadaceae</taxon>
        <taxon>Salinarimonas</taxon>
    </lineage>
</organism>
<sequence>MEMDALSLDQFEVFVTVVEAGSFSAAARRLNRAQSAITYAVQKLEEQVGAELFDRSAYRPTLSEAGRTLLPQVRRILDDVGHFRASARQITRGLETELRIVVAAAIPIDMIAPALAAFREAFPTVQLRLSVLPFSMGVGRQMPGLSEGEADIRVLVDLMLPETLVRKPIAELGLVTVAAAPHPLAHKREELDEHALRDHLQIVLSEPREAVPGEDRRVAALNTWRVTDPAAQHALIRAAIGWGSLPEPAAAEDIASGRLVRLSVKRRGTSGQSPQFPIVAAHRQDEPLGLAGRWLFERLGKTQGPPVDP</sequence>
<keyword evidence="3" id="KW-0238">DNA-binding</keyword>
<evidence type="ECO:0000256" key="1">
    <source>
        <dbReference type="ARBA" id="ARBA00009437"/>
    </source>
</evidence>
<evidence type="ECO:0000256" key="2">
    <source>
        <dbReference type="ARBA" id="ARBA00023015"/>
    </source>
</evidence>
<keyword evidence="4" id="KW-0804">Transcription</keyword>
<reference evidence="6 7" key="1">
    <citation type="submission" date="2019-09" db="EMBL/GenBank/DDBJ databases">
        <title>Salinarimonas rosea gen. nov., sp. nov., a new member of the a-2 subgroup of the Proteobacteria.</title>
        <authorList>
            <person name="Liu J."/>
        </authorList>
    </citation>
    <scope>NUCLEOTIDE SEQUENCE [LARGE SCALE GENOMIC DNA]</scope>
    <source>
        <strain evidence="6 7">BN140002</strain>
    </source>
</reference>
<dbReference type="PRINTS" id="PR00039">
    <property type="entry name" value="HTHLYSR"/>
</dbReference>
<evidence type="ECO:0000256" key="3">
    <source>
        <dbReference type="ARBA" id="ARBA00023125"/>
    </source>
</evidence>
<evidence type="ECO:0000313" key="6">
    <source>
        <dbReference type="EMBL" id="KAA2235895.1"/>
    </source>
</evidence>
<dbReference type="PANTHER" id="PTHR30126">
    <property type="entry name" value="HTH-TYPE TRANSCRIPTIONAL REGULATOR"/>
    <property type="match status" value="1"/>
</dbReference>